<organism evidence="3 4">
    <name type="scientific">Mesocestoides corti</name>
    <name type="common">Flatworm</name>
    <dbReference type="NCBI Taxonomy" id="53468"/>
    <lineage>
        <taxon>Eukaryota</taxon>
        <taxon>Metazoa</taxon>
        <taxon>Spiralia</taxon>
        <taxon>Lophotrochozoa</taxon>
        <taxon>Platyhelminthes</taxon>
        <taxon>Cestoda</taxon>
        <taxon>Eucestoda</taxon>
        <taxon>Cyclophyllidea</taxon>
        <taxon>Mesocestoididae</taxon>
        <taxon>Mesocestoides</taxon>
    </lineage>
</organism>
<gene>
    <name evidence="3" type="ORF">MCOS_LOCUS10306</name>
</gene>
<feature type="transmembrane region" description="Helical" evidence="1">
    <location>
        <begin position="489"/>
        <end position="510"/>
    </location>
</feature>
<dbReference type="OrthoDB" id="6269034at2759"/>
<sequence>MRAASLLRGFLLLLQLVHVGLCLRPKLLLLFMYSDHQCMPSLSLFKPLETISKTYNYVTSLEPTVLLTSEIQLLVAQIEGCNAKELNRGFRVFEALGAMADVANRSRCFTVFLGPPLGGDCVVTSDWTIHTYADIPGLLRPYQISYNCPSISLARQFIERNRVDQYIAEEPNYASVFITLNFSATTHAFKSLLQFQGWRRVSLLFEISDSMTSLLWLTDKIKLAFNDEQRFGPSVDIVSYLGVRENMNYTALLYHWIKRTDAILLLSRPSLAVAFLHGIKAIPEVMAGRVAVIHFDPSDAIAYDVLRSWRLELSTSRDLGAAGQCLLIVTTLPYGTGFNVSSPLLQSRTMVSLASAVALAVSMVKTIIVEANATSPPLTANLFAPLLSNHVRVPVAPSVELHFSRSDDDVTEWNDIYVFQLLTENVYDESFSITDAAFDDVFEIASVILTPGGHVTEVAPFRWPANGSGPYVDTCFQTNCLGNVNTIKGLVVALELVVASIMATIIAIFFRRHENSLKLRMGSNKLVLYPDDVIFLKPKRAFPSASHNEVSPSRCFTLVLLLLL</sequence>
<proteinExistence type="predicted"/>
<dbReference type="AlphaFoldDB" id="A0A0R3UR00"/>
<keyword evidence="2" id="KW-0732">Signal</keyword>
<keyword evidence="1" id="KW-0812">Transmembrane</keyword>
<feature type="signal peptide" evidence="2">
    <location>
        <begin position="1"/>
        <end position="22"/>
    </location>
</feature>
<evidence type="ECO:0000313" key="3">
    <source>
        <dbReference type="EMBL" id="VDD84303.1"/>
    </source>
</evidence>
<evidence type="ECO:0000256" key="1">
    <source>
        <dbReference type="SAM" id="Phobius"/>
    </source>
</evidence>
<reference evidence="3 4" key="1">
    <citation type="submission" date="2018-10" db="EMBL/GenBank/DDBJ databases">
        <authorList>
            <consortium name="Pathogen Informatics"/>
        </authorList>
    </citation>
    <scope>NUCLEOTIDE SEQUENCE [LARGE SCALE GENOMIC DNA]</scope>
</reference>
<name>A0A0R3UR00_MESCO</name>
<feature type="chain" id="PRO_5030017603" description="Receptor ligand binding region domain-containing protein" evidence="2">
    <location>
        <begin position="23"/>
        <end position="564"/>
    </location>
</feature>
<keyword evidence="1" id="KW-1133">Transmembrane helix</keyword>
<dbReference type="EMBL" id="UXSR01006153">
    <property type="protein sequence ID" value="VDD84303.1"/>
    <property type="molecule type" value="Genomic_DNA"/>
</dbReference>
<dbReference type="Proteomes" id="UP000267029">
    <property type="component" value="Unassembled WGS sequence"/>
</dbReference>
<keyword evidence="4" id="KW-1185">Reference proteome</keyword>
<evidence type="ECO:0000256" key="2">
    <source>
        <dbReference type="SAM" id="SignalP"/>
    </source>
</evidence>
<evidence type="ECO:0008006" key="5">
    <source>
        <dbReference type="Google" id="ProtNLM"/>
    </source>
</evidence>
<accession>A0A0R3UR00</accession>
<evidence type="ECO:0000313" key="4">
    <source>
        <dbReference type="Proteomes" id="UP000267029"/>
    </source>
</evidence>
<keyword evidence="1" id="KW-0472">Membrane</keyword>
<protein>
    <recommendedName>
        <fullName evidence="5">Receptor ligand binding region domain-containing protein</fullName>
    </recommendedName>
</protein>